<keyword evidence="2" id="KW-1185">Reference proteome</keyword>
<gene>
    <name evidence="1" type="ORF">Q8A67_011977</name>
</gene>
<dbReference type="AlphaFoldDB" id="A0AA88PTI1"/>
<reference evidence="1" key="1">
    <citation type="submission" date="2023-08" db="EMBL/GenBank/DDBJ databases">
        <title>Chromosome-level Genome Assembly of mud carp (Cirrhinus molitorella).</title>
        <authorList>
            <person name="Liu H."/>
        </authorList>
    </citation>
    <scope>NUCLEOTIDE SEQUENCE</scope>
    <source>
        <strain evidence="1">Prfri</strain>
        <tissue evidence="1">Muscle</tissue>
    </source>
</reference>
<name>A0AA88PTI1_9TELE</name>
<sequence>MNLISVCVYNVSGYRGKRESESKNVQLCQQQVDSSKPYRVFYLCRQELHWTVALFPRRPQSETRTLCRHENIESTGNTLSSKLISMTTYRYRVYVSCRPVFSKYDNTRAERGEKVWNVECLVVETHSNYYIERSVSPVRENRIQQVRNEPRQQGSLRAHTRTHVSFPPLPFQVFCKMFDCLQGSPAEIASRTLNPSSAGSGTLLEHLPTETLVRSGCEAISGASCWLLHSKPLDKWVLYFTSVQKGQRPHTALYYSRGNECAPSGWLGGEVRTADPGTALTHRQHHNP</sequence>
<proteinExistence type="predicted"/>
<evidence type="ECO:0000313" key="2">
    <source>
        <dbReference type="Proteomes" id="UP001187343"/>
    </source>
</evidence>
<evidence type="ECO:0000313" key="1">
    <source>
        <dbReference type="EMBL" id="KAK2894748.1"/>
    </source>
</evidence>
<accession>A0AA88PTI1</accession>
<organism evidence="1 2">
    <name type="scientific">Cirrhinus molitorella</name>
    <name type="common">mud carp</name>
    <dbReference type="NCBI Taxonomy" id="172907"/>
    <lineage>
        <taxon>Eukaryota</taxon>
        <taxon>Metazoa</taxon>
        <taxon>Chordata</taxon>
        <taxon>Craniata</taxon>
        <taxon>Vertebrata</taxon>
        <taxon>Euteleostomi</taxon>
        <taxon>Actinopterygii</taxon>
        <taxon>Neopterygii</taxon>
        <taxon>Teleostei</taxon>
        <taxon>Ostariophysi</taxon>
        <taxon>Cypriniformes</taxon>
        <taxon>Cyprinidae</taxon>
        <taxon>Labeoninae</taxon>
        <taxon>Labeonini</taxon>
        <taxon>Cirrhinus</taxon>
    </lineage>
</organism>
<protein>
    <submittedName>
        <fullName evidence="1">Uncharacterized protein</fullName>
    </submittedName>
</protein>
<comment type="caution">
    <text evidence="1">The sequence shown here is derived from an EMBL/GenBank/DDBJ whole genome shotgun (WGS) entry which is preliminary data.</text>
</comment>
<dbReference type="Proteomes" id="UP001187343">
    <property type="component" value="Unassembled WGS sequence"/>
</dbReference>
<dbReference type="EMBL" id="JAUYZG010000011">
    <property type="protein sequence ID" value="KAK2894748.1"/>
    <property type="molecule type" value="Genomic_DNA"/>
</dbReference>